<protein>
    <submittedName>
        <fullName evidence="2">Uncharacterized protein</fullName>
    </submittedName>
</protein>
<proteinExistence type="predicted"/>
<organism evidence="1 2">
    <name type="scientific">Spinacia oleracea</name>
    <name type="common">Spinach</name>
    <dbReference type="NCBI Taxonomy" id="3562"/>
    <lineage>
        <taxon>Eukaryota</taxon>
        <taxon>Viridiplantae</taxon>
        <taxon>Streptophyta</taxon>
        <taxon>Embryophyta</taxon>
        <taxon>Tracheophyta</taxon>
        <taxon>Spermatophyta</taxon>
        <taxon>Magnoliopsida</taxon>
        <taxon>eudicotyledons</taxon>
        <taxon>Gunneridae</taxon>
        <taxon>Pentapetalae</taxon>
        <taxon>Caryophyllales</taxon>
        <taxon>Chenopodiaceae</taxon>
        <taxon>Chenopodioideae</taxon>
        <taxon>Anserineae</taxon>
        <taxon>Spinacia</taxon>
    </lineage>
</organism>
<dbReference type="PANTHER" id="PTHR35320">
    <property type="entry name" value="ATP-DEPENDENT CLP PROTEASE ATP-BINDING SUBUNIT"/>
    <property type="match status" value="1"/>
</dbReference>
<dbReference type="AlphaFoldDB" id="A0A9R0I3R3"/>
<dbReference type="PANTHER" id="PTHR35320:SF1">
    <property type="entry name" value="ATP-DEPENDENT CLP PROTEASE ATP-BINDING SUBUNIT"/>
    <property type="match status" value="1"/>
</dbReference>
<evidence type="ECO:0000313" key="2">
    <source>
        <dbReference type="RefSeq" id="XP_021842099.1"/>
    </source>
</evidence>
<sequence>MSYHYHTNFSLKPQNPCKIIPTKNLHNSILISSYSLSQSKVHKTKILCSSSSTKKAQENNIFSSPNKELIRSSNSYSVEFKTKEGCKLGIAKYPDFVYDAEGGFGSGIGKHDLNGNILVEFDVGKLYIPPLTSGTTKFLGLPLPPFLRIDIVPLMFKGSIDEESGKVDLEFKAKFWFSIGTIYKAPPLLVSTILTSEESQGKLRKGRGQRMEKDGNCKLVGVATVEPIDDLFMNTFLGLPTECLAVMNATISV</sequence>
<name>A0A9R0I3R3_SPIOL</name>
<dbReference type="OrthoDB" id="2019561at2759"/>
<dbReference type="KEGG" id="soe:110782289"/>
<reference evidence="1" key="1">
    <citation type="journal article" date="2021" name="Nat. Commun.">
        <title>Genomic analyses provide insights into spinach domestication and the genetic basis of agronomic traits.</title>
        <authorList>
            <person name="Cai X."/>
            <person name="Sun X."/>
            <person name="Xu C."/>
            <person name="Sun H."/>
            <person name="Wang X."/>
            <person name="Ge C."/>
            <person name="Zhang Z."/>
            <person name="Wang Q."/>
            <person name="Fei Z."/>
            <person name="Jiao C."/>
            <person name="Wang Q."/>
        </authorList>
    </citation>
    <scope>NUCLEOTIDE SEQUENCE [LARGE SCALE GENOMIC DNA]</scope>
    <source>
        <strain evidence="1">cv. Varoflay</strain>
    </source>
</reference>
<evidence type="ECO:0000313" key="1">
    <source>
        <dbReference type="Proteomes" id="UP000813463"/>
    </source>
</evidence>
<dbReference type="Proteomes" id="UP000813463">
    <property type="component" value="Chromosome 3"/>
</dbReference>
<gene>
    <name evidence="2" type="primary">LOC110782289</name>
</gene>
<accession>A0A9R0I3R3</accession>
<keyword evidence="1" id="KW-1185">Reference proteome</keyword>
<reference evidence="2" key="2">
    <citation type="submission" date="2025-08" db="UniProtKB">
        <authorList>
            <consortium name="RefSeq"/>
        </authorList>
    </citation>
    <scope>IDENTIFICATION</scope>
    <source>
        <tissue evidence="2">Leaf</tissue>
    </source>
</reference>
<dbReference type="GeneID" id="110782289"/>
<dbReference type="RefSeq" id="XP_021842099.1">
    <property type="nucleotide sequence ID" value="XM_021986407.2"/>
</dbReference>